<evidence type="ECO:0000313" key="9">
    <source>
        <dbReference type="EnsemblMetazoa" id="tetur13g02880.1"/>
    </source>
</evidence>
<comment type="subcellular location">
    <subcellularLocation>
        <location evidence="1">Membrane</location>
        <topology evidence="1">Single-pass membrane protein</topology>
    </subcellularLocation>
</comment>
<evidence type="ECO:0000256" key="7">
    <source>
        <dbReference type="SAM" id="SignalP"/>
    </source>
</evidence>
<dbReference type="AlphaFoldDB" id="T1KK95"/>
<dbReference type="EMBL" id="CAEY01000175">
    <property type="status" value="NOT_ANNOTATED_CDS"/>
    <property type="molecule type" value="Genomic_DNA"/>
</dbReference>
<feature type="region of interest" description="Disordered" evidence="6">
    <location>
        <begin position="27"/>
        <end position="48"/>
    </location>
</feature>
<evidence type="ECO:0000256" key="2">
    <source>
        <dbReference type="ARBA" id="ARBA00022692"/>
    </source>
</evidence>
<dbReference type="InterPro" id="IPR013162">
    <property type="entry name" value="CD80_C2-set"/>
</dbReference>
<dbReference type="eggNOG" id="KOG3515">
    <property type="taxonomic scope" value="Eukaryota"/>
</dbReference>
<evidence type="ECO:0000256" key="6">
    <source>
        <dbReference type="SAM" id="MobiDB-lite"/>
    </source>
</evidence>
<dbReference type="Pfam" id="PF07686">
    <property type="entry name" value="V-set"/>
    <property type="match status" value="1"/>
</dbReference>
<sequence length="493" mass="54605">MFNVSMDQFISLTALIFLVLIRKSISSSSPSSLPSSSSSTSSTSTSTSSLITSSLSSSTLSSDISGSKYKALIGGKIELPCNVSTSTNNDAVTTIFWYKGDTQGSPIYTVDARNSSTNLDSANRFTSEYLKGRVSFNISVQFAFLIISPVREEDNGAYRCRVDFRWSRTVNTLVYLEVIVPAKKVIIADETNQIVESLGSYGEGTSLKLKCLAYGGKPAPLVYWYLNQDLIDDSYISKVTEDGLVTINDLFISKLGRNDLNKLLSCKTFNTNLTQAINKSLILDINLYPFYVKIISIRRPLSADKSIELQCDSKGSRPGAKMTWYLNQQLLKSWRETNSVINGSTSSSSILKFVPSPADNGALLTCKAENSRLLNSSIKDDWILNIYYKPNVKLVLRLSSHPSEINENDEIIFECIIDSNPVIQEIGWLFNESPLLPDERRGIIIDNTTLVIKVAQKNHSGDYSCFAVNIEGKGFSNKATIKVNQTRKLQVRC</sequence>
<organism evidence="9 10">
    <name type="scientific">Tetranychus urticae</name>
    <name type="common">Two-spotted spider mite</name>
    <dbReference type="NCBI Taxonomy" id="32264"/>
    <lineage>
        <taxon>Eukaryota</taxon>
        <taxon>Metazoa</taxon>
        <taxon>Ecdysozoa</taxon>
        <taxon>Arthropoda</taxon>
        <taxon>Chelicerata</taxon>
        <taxon>Arachnida</taxon>
        <taxon>Acari</taxon>
        <taxon>Acariformes</taxon>
        <taxon>Trombidiformes</taxon>
        <taxon>Prostigmata</taxon>
        <taxon>Eleutherengona</taxon>
        <taxon>Raphignathae</taxon>
        <taxon>Tetranychoidea</taxon>
        <taxon>Tetranychidae</taxon>
        <taxon>Tetranychus</taxon>
    </lineage>
</organism>
<name>T1KK95_TETUR</name>
<feature type="domain" description="Ig-like" evidence="8">
    <location>
        <begin position="289"/>
        <end position="379"/>
    </location>
</feature>
<evidence type="ECO:0000256" key="4">
    <source>
        <dbReference type="ARBA" id="ARBA00023136"/>
    </source>
</evidence>
<keyword evidence="2" id="KW-0812">Transmembrane</keyword>
<keyword evidence="4" id="KW-0472">Membrane</keyword>
<reference evidence="10" key="1">
    <citation type="submission" date="2011-08" db="EMBL/GenBank/DDBJ databases">
        <authorList>
            <person name="Rombauts S."/>
        </authorList>
    </citation>
    <scope>NUCLEOTIDE SEQUENCE</scope>
    <source>
        <strain evidence="10">London</strain>
    </source>
</reference>
<dbReference type="SMART" id="SM00409">
    <property type="entry name" value="IG"/>
    <property type="match status" value="4"/>
</dbReference>
<evidence type="ECO:0000313" key="10">
    <source>
        <dbReference type="Proteomes" id="UP000015104"/>
    </source>
</evidence>
<feature type="domain" description="Ig-like" evidence="8">
    <location>
        <begin position="34"/>
        <end position="171"/>
    </location>
</feature>
<keyword evidence="10" id="KW-1185">Reference proteome</keyword>
<dbReference type="EnsemblMetazoa" id="tetur13g02880.1">
    <property type="protein sequence ID" value="tetur13g02880.1"/>
    <property type="gene ID" value="tetur13g02880"/>
</dbReference>
<dbReference type="InterPro" id="IPR036179">
    <property type="entry name" value="Ig-like_dom_sf"/>
</dbReference>
<dbReference type="PROSITE" id="PS50835">
    <property type="entry name" value="IG_LIKE"/>
    <property type="match status" value="4"/>
</dbReference>
<feature type="chain" id="PRO_5007729020" description="Ig-like domain-containing protein" evidence="7">
    <location>
        <begin position="27"/>
        <end position="493"/>
    </location>
</feature>
<proteinExistence type="predicted"/>
<dbReference type="STRING" id="32264.T1KK95"/>
<dbReference type="InterPro" id="IPR007110">
    <property type="entry name" value="Ig-like_dom"/>
</dbReference>
<dbReference type="InterPro" id="IPR003599">
    <property type="entry name" value="Ig_sub"/>
</dbReference>
<feature type="domain" description="Ig-like" evidence="8">
    <location>
        <begin position="181"/>
        <end position="282"/>
    </location>
</feature>
<keyword evidence="7" id="KW-0732">Signal</keyword>
<dbReference type="InterPro" id="IPR003598">
    <property type="entry name" value="Ig_sub2"/>
</dbReference>
<dbReference type="SMART" id="SM00408">
    <property type="entry name" value="IGc2"/>
    <property type="match status" value="3"/>
</dbReference>
<dbReference type="PANTHER" id="PTHR23278:SF19">
    <property type="entry name" value="OBSCURIN"/>
    <property type="match status" value="1"/>
</dbReference>
<feature type="signal peptide" evidence="7">
    <location>
        <begin position="1"/>
        <end position="26"/>
    </location>
</feature>
<reference evidence="9" key="2">
    <citation type="submission" date="2015-06" db="UniProtKB">
        <authorList>
            <consortium name="EnsemblMetazoa"/>
        </authorList>
    </citation>
    <scope>IDENTIFICATION</scope>
</reference>
<dbReference type="Pfam" id="PF08205">
    <property type="entry name" value="C2-set_2"/>
    <property type="match status" value="2"/>
</dbReference>
<evidence type="ECO:0000259" key="8">
    <source>
        <dbReference type="PROSITE" id="PS50835"/>
    </source>
</evidence>
<dbReference type="HOGENOM" id="CLU_130088_1_0_1"/>
<dbReference type="Proteomes" id="UP000015104">
    <property type="component" value="Unassembled WGS sequence"/>
</dbReference>
<evidence type="ECO:0000256" key="5">
    <source>
        <dbReference type="ARBA" id="ARBA00023157"/>
    </source>
</evidence>
<dbReference type="InterPro" id="IPR013106">
    <property type="entry name" value="Ig_V-set"/>
</dbReference>
<evidence type="ECO:0000256" key="1">
    <source>
        <dbReference type="ARBA" id="ARBA00004167"/>
    </source>
</evidence>
<protein>
    <recommendedName>
        <fullName evidence="8">Ig-like domain-containing protein</fullName>
    </recommendedName>
</protein>
<dbReference type="SUPFAM" id="SSF48726">
    <property type="entry name" value="Immunoglobulin"/>
    <property type="match status" value="4"/>
</dbReference>
<dbReference type="GO" id="GO:0016020">
    <property type="term" value="C:membrane"/>
    <property type="evidence" value="ECO:0007669"/>
    <property type="project" value="UniProtKB-SubCell"/>
</dbReference>
<keyword evidence="3" id="KW-1133">Transmembrane helix</keyword>
<keyword evidence="5" id="KW-1015">Disulfide bond</keyword>
<evidence type="ECO:0000256" key="3">
    <source>
        <dbReference type="ARBA" id="ARBA00022989"/>
    </source>
</evidence>
<dbReference type="Pfam" id="PF13927">
    <property type="entry name" value="Ig_3"/>
    <property type="match status" value="1"/>
</dbReference>
<feature type="domain" description="Ig-like" evidence="8">
    <location>
        <begin position="390"/>
        <end position="482"/>
    </location>
</feature>
<accession>T1KK95</accession>
<dbReference type="InterPro" id="IPR013783">
    <property type="entry name" value="Ig-like_fold"/>
</dbReference>
<dbReference type="Gene3D" id="2.60.40.10">
    <property type="entry name" value="Immunoglobulins"/>
    <property type="match status" value="4"/>
</dbReference>
<dbReference type="PANTHER" id="PTHR23278">
    <property type="entry name" value="SIDESTEP PROTEIN"/>
    <property type="match status" value="1"/>
</dbReference>